<name>D4Z2H8_SPHIU</name>
<keyword evidence="3" id="KW-1185">Reference proteome</keyword>
<dbReference type="HOGENOM" id="CLU_2358255_0_0_5"/>
<sequence>MNGLSATLVAIMSEGFITATRTATSNPAVAISMTPSLRVKSTCSAGLSAINSATTGTTTEWPMTFGAVIFNTPERPEPPDETESNAESRASMSVIA</sequence>
<evidence type="ECO:0000256" key="1">
    <source>
        <dbReference type="SAM" id="MobiDB-lite"/>
    </source>
</evidence>
<reference evidence="2 3" key="1">
    <citation type="journal article" date="2010" name="J. Bacteriol.">
        <title>Complete genome sequence of the representative gamma-hexachlorocyclohexane-degrading bacterium Sphingobium japonicum UT26.</title>
        <authorList>
            <person name="Nagata Y."/>
            <person name="Ohtsubo Y."/>
            <person name="Endo R."/>
            <person name="Ichikawa N."/>
            <person name="Ankai A."/>
            <person name="Oguchi A."/>
            <person name="Fukui S."/>
            <person name="Fujita N."/>
            <person name="Tsuda M."/>
        </authorList>
    </citation>
    <scope>NUCLEOTIDE SEQUENCE [LARGE SCALE GENOMIC DNA]</scope>
    <source>
        <strain evidence="3">DSM 16413 / CCM 7287 / MTCC 6362 / UT26 / NBRC 101211 / UT26S</strain>
    </source>
</reference>
<feature type="region of interest" description="Disordered" evidence="1">
    <location>
        <begin position="72"/>
        <end position="96"/>
    </location>
</feature>
<feature type="compositionally biased region" description="Polar residues" evidence="1">
    <location>
        <begin position="85"/>
        <end position="96"/>
    </location>
</feature>
<evidence type="ECO:0000313" key="2">
    <source>
        <dbReference type="EMBL" id="BAI96810.1"/>
    </source>
</evidence>
<protein>
    <submittedName>
        <fullName evidence="2">Uncharacterized protein</fullName>
    </submittedName>
</protein>
<gene>
    <name evidence="2" type="ordered locus">SJA_C1-19760</name>
</gene>
<accession>D4Z2H8</accession>
<dbReference type="Proteomes" id="UP000007753">
    <property type="component" value="Chromosome 1"/>
</dbReference>
<dbReference type="KEGG" id="sjp:SJA_C1-19760"/>
<dbReference type="AlphaFoldDB" id="D4Z2H8"/>
<evidence type="ECO:0000313" key="3">
    <source>
        <dbReference type="Proteomes" id="UP000007753"/>
    </source>
</evidence>
<proteinExistence type="predicted"/>
<organism evidence="2 3">
    <name type="scientific">Sphingobium indicum (strain DSM 16413 / CCM 7287 / MTCC 6362 / UT26 / NBRC 101211 / UT26S)</name>
    <name type="common">Sphingobium japonicum</name>
    <dbReference type="NCBI Taxonomy" id="452662"/>
    <lineage>
        <taxon>Bacteria</taxon>
        <taxon>Pseudomonadati</taxon>
        <taxon>Pseudomonadota</taxon>
        <taxon>Alphaproteobacteria</taxon>
        <taxon>Sphingomonadales</taxon>
        <taxon>Sphingomonadaceae</taxon>
        <taxon>Sphingobium</taxon>
    </lineage>
</organism>
<dbReference type="EMBL" id="AP010803">
    <property type="protein sequence ID" value="BAI96810.1"/>
    <property type="molecule type" value="Genomic_DNA"/>
</dbReference>